<evidence type="ECO:0000256" key="1">
    <source>
        <dbReference type="ARBA" id="ARBA00008645"/>
    </source>
</evidence>
<reference evidence="3 4" key="1">
    <citation type="submission" date="2014-02" db="EMBL/GenBank/DDBJ databases">
        <title>Draft genome sequence of Lysinibacillus odysseyi NBRC 100172.</title>
        <authorList>
            <person name="Zhang F."/>
            <person name="Wang G."/>
            <person name="Zhang L."/>
        </authorList>
    </citation>
    <scope>NUCLEOTIDE SEQUENCE [LARGE SCALE GENOMIC DNA]</scope>
    <source>
        <strain evidence="3 4">NBRC 100172</strain>
    </source>
</reference>
<evidence type="ECO:0000259" key="2">
    <source>
        <dbReference type="Pfam" id="PF00561"/>
    </source>
</evidence>
<name>A0A0A3JMT2_9BACI</name>
<dbReference type="SUPFAM" id="SSF53474">
    <property type="entry name" value="alpha/beta-Hydrolases"/>
    <property type="match status" value="1"/>
</dbReference>
<dbReference type="AlphaFoldDB" id="A0A0A3JMT2"/>
<evidence type="ECO:0000313" key="3">
    <source>
        <dbReference type="EMBL" id="KGR88297.1"/>
    </source>
</evidence>
<dbReference type="STRING" id="1220589.CD32_01960"/>
<protein>
    <submittedName>
        <fullName evidence="3">Sigma factor SigB regulation protein RsbQ</fullName>
    </submittedName>
</protein>
<organism evidence="3 4">
    <name type="scientific">Lysinibacillus odysseyi 34hs-1 = NBRC 100172</name>
    <dbReference type="NCBI Taxonomy" id="1220589"/>
    <lineage>
        <taxon>Bacteria</taxon>
        <taxon>Bacillati</taxon>
        <taxon>Bacillota</taxon>
        <taxon>Bacilli</taxon>
        <taxon>Bacillales</taxon>
        <taxon>Bacillaceae</taxon>
        <taxon>Lysinibacillus</taxon>
    </lineage>
</organism>
<sequence>MNQNIIKRNNINISGKGKKPIIFAPGFGCDQTVWKDVLPAFEEDYQVILFDYVGFGGSDISAFNSVKYGKLSGYVQDVLDVCAVLDLKEAIFVGHSVSSMIGLLASNAEQSHFSHLIMIGPSPCYLNDPPDYYGGFEKEDLENLIDMMEKNYIGWANVFSSTLINNAERTDAAKELEDRFCSTDPLIATTFAKACFFTDSRQDITKAKVPSLILQCTEDIIAPKGVGEYLKRNLPNSEITYMNTSSHCPHISDPDETILSIKNYLINQTELLVGEGTGGV</sequence>
<dbReference type="EMBL" id="JPVP01000041">
    <property type="protein sequence ID" value="KGR88297.1"/>
    <property type="molecule type" value="Genomic_DNA"/>
</dbReference>
<dbReference type="Pfam" id="PF00561">
    <property type="entry name" value="Abhydrolase_1"/>
    <property type="match status" value="1"/>
</dbReference>
<comment type="caution">
    <text evidence="3">The sequence shown here is derived from an EMBL/GenBank/DDBJ whole genome shotgun (WGS) entry which is preliminary data.</text>
</comment>
<evidence type="ECO:0000313" key="4">
    <source>
        <dbReference type="Proteomes" id="UP000030437"/>
    </source>
</evidence>
<dbReference type="InterPro" id="IPR029058">
    <property type="entry name" value="AB_hydrolase_fold"/>
</dbReference>
<dbReference type="InterPro" id="IPR000073">
    <property type="entry name" value="AB_hydrolase_1"/>
</dbReference>
<gene>
    <name evidence="3" type="ORF">CD32_01960</name>
</gene>
<dbReference type="Proteomes" id="UP000030437">
    <property type="component" value="Unassembled WGS sequence"/>
</dbReference>
<dbReference type="OrthoDB" id="9780932at2"/>
<dbReference type="RefSeq" id="WP_036150628.1">
    <property type="nucleotide sequence ID" value="NZ_AVCX01000022.1"/>
</dbReference>
<proteinExistence type="inferred from homology"/>
<dbReference type="eggNOG" id="COG0596">
    <property type="taxonomic scope" value="Bacteria"/>
</dbReference>
<accession>A0A0A3JMT2</accession>
<dbReference type="Gene3D" id="3.40.50.1820">
    <property type="entry name" value="alpha/beta hydrolase"/>
    <property type="match status" value="1"/>
</dbReference>
<keyword evidence="4" id="KW-1185">Reference proteome</keyword>
<comment type="similarity">
    <text evidence="1">Belongs to the AB hydrolase superfamily.</text>
</comment>
<dbReference type="PANTHER" id="PTHR43039">
    <property type="entry name" value="ESTERASE-RELATED"/>
    <property type="match status" value="1"/>
</dbReference>
<feature type="domain" description="AB hydrolase-1" evidence="2">
    <location>
        <begin position="19"/>
        <end position="253"/>
    </location>
</feature>